<name>A0A439DFJ7_9PEZI</name>
<dbReference type="GO" id="GO:0005085">
    <property type="term" value="F:guanyl-nucleotide exchange factor activity"/>
    <property type="evidence" value="ECO:0007669"/>
    <property type="project" value="UniProtKB-KW"/>
</dbReference>
<keyword evidence="2" id="KW-0344">Guanine-nucleotide releasing factor</keyword>
<comment type="caution">
    <text evidence="4">The sequence shown here is derived from an EMBL/GenBank/DDBJ whole genome shotgun (WGS) entry which is preliminary data.</text>
</comment>
<proteinExistence type="inferred from homology"/>
<dbReference type="GO" id="GO:0005737">
    <property type="term" value="C:cytoplasm"/>
    <property type="evidence" value="ECO:0007669"/>
    <property type="project" value="TreeGrafter"/>
</dbReference>
<dbReference type="GO" id="GO:0001965">
    <property type="term" value="F:G-protein alpha-subunit binding"/>
    <property type="evidence" value="ECO:0007669"/>
    <property type="project" value="TreeGrafter"/>
</dbReference>
<evidence type="ECO:0000256" key="3">
    <source>
        <dbReference type="ARBA" id="ARBA00023186"/>
    </source>
</evidence>
<dbReference type="AlphaFoldDB" id="A0A439DFJ7"/>
<evidence type="ECO:0000256" key="2">
    <source>
        <dbReference type="ARBA" id="ARBA00022658"/>
    </source>
</evidence>
<keyword evidence="3" id="KW-0143">Chaperone</keyword>
<dbReference type="Proteomes" id="UP000286045">
    <property type="component" value="Unassembled WGS sequence"/>
</dbReference>
<dbReference type="Gene3D" id="1.25.10.10">
    <property type="entry name" value="Leucine-rich Repeat Variant"/>
    <property type="match status" value="1"/>
</dbReference>
<evidence type="ECO:0008006" key="6">
    <source>
        <dbReference type="Google" id="ProtNLM"/>
    </source>
</evidence>
<dbReference type="GO" id="GO:0007186">
    <property type="term" value="P:G protein-coupled receptor signaling pathway"/>
    <property type="evidence" value="ECO:0007669"/>
    <property type="project" value="TreeGrafter"/>
</dbReference>
<evidence type="ECO:0000313" key="5">
    <source>
        <dbReference type="Proteomes" id="UP000286045"/>
    </source>
</evidence>
<evidence type="ECO:0000313" key="4">
    <source>
        <dbReference type="EMBL" id="RWA13180.1"/>
    </source>
</evidence>
<dbReference type="Pfam" id="PF10165">
    <property type="entry name" value="Ric8"/>
    <property type="match status" value="1"/>
</dbReference>
<dbReference type="PANTHER" id="PTHR12425">
    <property type="entry name" value="SYNEMBRYN"/>
    <property type="match status" value="1"/>
</dbReference>
<dbReference type="InterPro" id="IPR011989">
    <property type="entry name" value="ARM-like"/>
</dbReference>
<keyword evidence="5" id="KW-1185">Reference proteome</keyword>
<organism evidence="4 5">
    <name type="scientific">Xylaria grammica</name>
    <dbReference type="NCBI Taxonomy" id="363999"/>
    <lineage>
        <taxon>Eukaryota</taxon>
        <taxon>Fungi</taxon>
        <taxon>Dikarya</taxon>
        <taxon>Ascomycota</taxon>
        <taxon>Pezizomycotina</taxon>
        <taxon>Sordariomycetes</taxon>
        <taxon>Xylariomycetidae</taxon>
        <taxon>Xylariales</taxon>
        <taxon>Xylariaceae</taxon>
        <taxon>Xylaria</taxon>
    </lineage>
</organism>
<dbReference type="PANTHER" id="PTHR12425:SF5">
    <property type="entry name" value="SYNEMBRYN"/>
    <property type="match status" value="1"/>
</dbReference>
<dbReference type="SUPFAM" id="SSF48371">
    <property type="entry name" value="ARM repeat"/>
    <property type="match status" value="1"/>
</dbReference>
<sequence length="511" mass="57005">MVKQLDRPRSGGLWRIFSSPKGQQSHFVETEIPSMANKSQLSQAAMLSGPAKLTATTGLVDKLTRDLTSVNLLPHRLSERDAALEELKVYGRDPRNADPIFTREGIEMLTRHAFDSPSSTTSRNALRCLCNALLLKAECRQFFVDLGYEAKVCNKLKNDNRDDEFLASRLVFLTTYDTDTKLEQLIDKYHLADSMIKNLERHAKYHSDGGRVTADPMQDMALAETLKLLFNITHHCKQKVPSFTQAVPHIVTILCNGSFQVDKPLDSPIGPLVNALLNLDLGAKEVQSSLYPPAKLTALSDRLVSLLEQSRAVYQQEELESTVTALIGVIQMVHGHAPQDVVVLIRQKLLPTEADRKEVLGRSASLPSWLLKNSTNPVAPKLRDIISNLLFDLSDKDASRFVENVGYGFASGFLYNKNISIPQNASEAFSDDAGSSSRPINPVTGQFLDSEQHSDVPEMTEAEKEREAEKLFVLFERLRANGIISVENPVRTAVEEGRFEELPDDYREDVD</sequence>
<accession>A0A439DFJ7</accession>
<protein>
    <recommendedName>
        <fullName evidence="6">Guanine nucleotide exchange factor synembryn</fullName>
    </recommendedName>
</protein>
<evidence type="ECO:0000256" key="1">
    <source>
        <dbReference type="ARBA" id="ARBA00009049"/>
    </source>
</evidence>
<dbReference type="InterPro" id="IPR019318">
    <property type="entry name" value="Gua_nucleotide_exch_fac_Ric8"/>
</dbReference>
<comment type="similarity">
    <text evidence="1">Belongs to the synembryn family.</text>
</comment>
<dbReference type="EMBL" id="RYZI01000032">
    <property type="protein sequence ID" value="RWA13180.1"/>
    <property type="molecule type" value="Genomic_DNA"/>
</dbReference>
<dbReference type="InterPro" id="IPR016024">
    <property type="entry name" value="ARM-type_fold"/>
</dbReference>
<reference evidence="4 5" key="1">
    <citation type="submission" date="2018-12" db="EMBL/GenBank/DDBJ databases">
        <title>Draft genome sequence of Xylaria grammica IHI A82.</title>
        <authorList>
            <person name="Buettner E."/>
            <person name="Kellner H."/>
        </authorList>
    </citation>
    <scope>NUCLEOTIDE SEQUENCE [LARGE SCALE GENOMIC DNA]</scope>
    <source>
        <strain evidence="4 5">IHI A82</strain>
    </source>
</reference>
<gene>
    <name evidence="4" type="ORF">EKO27_g1923</name>
</gene>